<dbReference type="Gramene" id="KGN49023">
    <property type="protein sequence ID" value="KGN49023"/>
    <property type="gene ID" value="Csa_6G510900"/>
</dbReference>
<reference evidence="1 2" key="2">
    <citation type="journal article" date="2009" name="PLoS ONE">
        <title>An integrated genetic and cytogenetic map of the cucumber genome.</title>
        <authorList>
            <person name="Ren Y."/>
            <person name="Zhang Z."/>
            <person name="Liu J."/>
            <person name="Staub J.E."/>
            <person name="Han Y."/>
            <person name="Cheng Z."/>
            <person name="Li X."/>
            <person name="Lu J."/>
            <person name="Miao H."/>
            <person name="Kang H."/>
            <person name="Xie B."/>
            <person name="Gu X."/>
            <person name="Wang X."/>
            <person name="Du Y."/>
            <person name="Jin W."/>
            <person name="Huang S."/>
        </authorList>
    </citation>
    <scope>NUCLEOTIDE SEQUENCE [LARGE SCALE GENOMIC DNA]</scope>
    <source>
        <strain evidence="2">cv. 9930</strain>
    </source>
</reference>
<proteinExistence type="predicted"/>
<evidence type="ECO:0000313" key="2">
    <source>
        <dbReference type="Proteomes" id="UP000029981"/>
    </source>
</evidence>
<dbReference type="Proteomes" id="UP000029981">
    <property type="component" value="Chromosome 6"/>
</dbReference>
<gene>
    <name evidence="1" type="ORF">Csa_6G510900</name>
</gene>
<accession>A0A0A0KHN5</accession>
<reference evidence="1 2" key="4">
    <citation type="journal article" date="2011" name="BMC Genomics">
        <title>RNA-Seq improves annotation of protein-coding genes in the cucumber genome.</title>
        <authorList>
            <person name="Li Z."/>
            <person name="Zhang Z."/>
            <person name="Yan P."/>
            <person name="Huang S."/>
            <person name="Fei Z."/>
            <person name="Lin K."/>
        </authorList>
    </citation>
    <scope>NUCLEOTIDE SEQUENCE [LARGE SCALE GENOMIC DNA]</scope>
    <source>
        <strain evidence="2">cv. 9930</strain>
    </source>
</reference>
<keyword evidence="2" id="KW-1185">Reference proteome</keyword>
<protein>
    <submittedName>
        <fullName evidence="1">Uncharacterized protein</fullName>
    </submittedName>
</protein>
<reference evidence="1 2" key="1">
    <citation type="journal article" date="2009" name="Nat. Genet.">
        <title>The genome of the cucumber, Cucumis sativus L.</title>
        <authorList>
            <person name="Huang S."/>
            <person name="Li R."/>
            <person name="Zhang Z."/>
            <person name="Li L."/>
            <person name="Gu X."/>
            <person name="Fan W."/>
            <person name="Lucas W.J."/>
            <person name="Wang X."/>
            <person name="Xie B."/>
            <person name="Ni P."/>
            <person name="Ren Y."/>
            <person name="Zhu H."/>
            <person name="Li J."/>
            <person name="Lin K."/>
            <person name="Jin W."/>
            <person name="Fei Z."/>
            <person name="Li G."/>
            <person name="Staub J."/>
            <person name="Kilian A."/>
            <person name="van der Vossen E.A."/>
            <person name="Wu Y."/>
            <person name="Guo J."/>
            <person name="He J."/>
            <person name="Jia Z."/>
            <person name="Ren Y."/>
            <person name="Tian G."/>
            <person name="Lu Y."/>
            <person name="Ruan J."/>
            <person name="Qian W."/>
            <person name="Wang M."/>
            <person name="Huang Q."/>
            <person name="Li B."/>
            <person name="Xuan Z."/>
            <person name="Cao J."/>
            <person name="Asan"/>
            <person name="Wu Z."/>
            <person name="Zhang J."/>
            <person name="Cai Q."/>
            <person name="Bai Y."/>
            <person name="Zhao B."/>
            <person name="Han Y."/>
            <person name="Li Y."/>
            <person name="Li X."/>
            <person name="Wang S."/>
            <person name="Shi Q."/>
            <person name="Liu S."/>
            <person name="Cho W.K."/>
            <person name="Kim J.Y."/>
            <person name="Xu Y."/>
            <person name="Heller-Uszynska K."/>
            <person name="Miao H."/>
            <person name="Cheng Z."/>
            <person name="Zhang S."/>
            <person name="Wu J."/>
            <person name="Yang Y."/>
            <person name="Kang H."/>
            <person name="Li M."/>
            <person name="Liang H."/>
            <person name="Ren X."/>
            <person name="Shi Z."/>
            <person name="Wen M."/>
            <person name="Jian M."/>
            <person name="Yang H."/>
            <person name="Zhang G."/>
            <person name="Yang Z."/>
            <person name="Chen R."/>
            <person name="Liu S."/>
            <person name="Li J."/>
            <person name="Ma L."/>
            <person name="Liu H."/>
            <person name="Zhou Y."/>
            <person name="Zhao J."/>
            <person name="Fang X."/>
            <person name="Li G."/>
            <person name="Fang L."/>
            <person name="Li Y."/>
            <person name="Liu D."/>
            <person name="Zheng H."/>
            <person name="Zhang Y."/>
            <person name="Qin N."/>
            <person name="Li Z."/>
            <person name="Yang G."/>
            <person name="Yang S."/>
            <person name="Bolund L."/>
            <person name="Kristiansen K."/>
            <person name="Zheng H."/>
            <person name="Li S."/>
            <person name="Zhang X."/>
            <person name="Yang H."/>
            <person name="Wang J."/>
            <person name="Sun R."/>
            <person name="Zhang B."/>
            <person name="Jiang S."/>
            <person name="Wang J."/>
            <person name="Du Y."/>
            <person name="Li S."/>
        </authorList>
    </citation>
    <scope>NUCLEOTIDE SEQUENCE [LARGE SCALE GENOMIC DNA]</scope>
    <source>
        <strain evidence="2">cv. 9930</strain>
    </source>
</reference>
<name>A0A0A0KHN5_CUCSA</name>
<evidence type="ECO:0000313" key="1">
    <source>
        <dbReference type="EMBL" id="KGN49023.1"/>
    </source>
</evidence>
<dbReference type="EMBL" id="CM002927">
    <property type="protein sequence ID" value="KGN49023.1"/>
    <property type="molecule type" value="Genomic_DNA"/>
</dbReference>
<organism evidence="1 2">
    <name type="scientific">Cucumis sativus</name>
    <name type="common">Cucumber</name>
    <dbReference type="NCBI Taxonomy" id="3659"/>
    <lineage>
        <taxon>Eukaryota</taxon>
        <taxon>Viridiplantae</taxon>
        <taxon>Streptophyta</taxon>
        <taxon>Embryophyta</taxon>
        <taxon>Tracheophyta</taxon>
        <taxon>Spermatophyta</taxon>
        <taxon>Magnoliopsida</taxon>
        <taxon>eudicotyledons</taxon>
        <taxon>Gunneridae</taxon>
        <taxon>Pentapetalae</taxon>
        <taxon>rosids</taxon>
        <taxon>fabids</taxon>
        <taxon>Cucurbitales</taxon>
        <taxon>Cucurbitaceae</taxon>
        <taxon>Benincaseae</taxon>
        <taxon>Cucumis</taxon>
    </lineage>
</organism>
<dbReference type="AlphaFoldDB" id="A0A0A0KHN5"/>
<reference evidence="1 2" key="3">
    <citation type="journal article" date="2010" name="BMC Genomics">
        <title>Transcriptome sequencing and comparative analysis of cucumber flowers with different sex types.</title>
        <authorList>
            <person name="Guo S."/>
            <person name="Zheng Y."/>
            <person name="Joung J.G."/>
            <person name="Liu S."/>
            <person name="Zhang Z."/>
            <person name="Crasta O.R."/>
            <person name="Sobral B.W."/>
            <person name="Xu Y."/>
            <person name="Huang S."/>
            <person name="Fei Z."/>
        </authorList>
    </citation>
    <scope>NUCLEOTIDE SEQUENCE [LARGE SCALE GENOMIC DNA]</scope>
    <source>
        <strain evidence="2">cv. 9930</strain>
    </source>
</reference>
<sequence length="98" mass="10734">MEEESAELVGGIMMKAAIGDLSISRITGTQLSHLLHHNIWRCVVESESAELFSCFLRSPGLVLCFCSFYCVPFSGIGPFQPHFVCLSEGAPQLNTEDP</sequence>